<keyword evidence="8" id="KW-1133">Transmembrane helix</keyword>
<dbReference type="EMBL" id="JASNQZ010000006">
    <property type="protein sequence ID" value="KAL0957063.1"/>
    <property type="molecule type" value="Genomic_DNA"/>
</dbReference>
<sequence length="282" mass="31123">MTSVSSEQARHDQINLGRIVRRLDSSTRTDEWNEGVAEEIWIRAKAALQRVKYARQLLKSVALDEFQPSSSSSRHNDDLAIKLDRVEQFMKEVEIRLAPKSARPKSLLSRMPTPLIEDKTDETKTPRHETFDTLNAATEDVPPIATDDLLLSPADKVPPPVLVTPMPVLIPSTLPSGPTKSTTTASASGAFLQNSQALHHDLSDQLAQMATQLRRNAVHFSETLAKDQALVKEAEEKLEGNFDVMKRERVRLRDHSGKSGSTTCLVIASVIGSSGQSQLDNV</sequence>
<keyword evidence="6" id="KW-0931">ER-Golgi transport</keyword>
<evidence type="ECO:0000256" key="9">
    <source>
        <dbReference type="ARBA" id="ARBA00023136"/>
    </source>
</evidence>
<comment type="similarity">
    <text evidence="2">Belongs to the USE1 family.</text>
</comment>
<evidence type="ECO:0000313" key="10">
    <source>
        <dbReference type="EMBL" id="KAL0957063.1"/>
    </source>
</evidence>
<organism evidence="10 11">
    <name type="scientific">Hohenbuehelia grisea</name>
    <dbReference type="NCBI Taxonomy" id="104357"/>
    <lineage>
        <taxon>Eukaryota</taxon>
        <taxon>Fungi</taxon>
        <taxon>Dikarya</taxon>
        <taxon>Basidiomycota</taxon>
        <taxon>Agaricomycotina</taxon>
        <taxon>Agaricomycetes</taxon>
        <taxon>Agaricomycetidae</taxon>
        <taxon>Agaricales</taxon>
        <taxon>Pleurotineae</taxon>
        <taxon>Pleurotaceae</taxon>
        <taxon>Hohenbuehelia</taxon>
    </lineage>
</organism>
<evidence type="ECO:0000256" key="5">
    <source>
        <dbReference type="ARBA" id="ARBA00022824"/>
    </source>
</evidence>
<evidence type="ECO:0000256" key="3">
    <source>
        <dbReference type="ARBA" id="ARBA00022448"/>
    </source>
</evidence>
<evidence type="ECO:0000256" key="1">
    <source>
        <dbReference type="ARBA" id="ARBA00004163"/>
    </source>
</evidence>
<protein>
    <submittedName>
        <fullName evidence="10">Uncharacterized protein</fullName>
    </submittedName>
</protein>
<comment type="subcellular location">
    <subcellularLocation>
        <location evidence="1">Endoplasmic reticulum membrane</location>
        <topology evidence="1">Single-pass type IV membrane protein</topology>
    </subcellularLocation>
</comment>
<gene>
    <name evidence="10" type="ORF">HGRIS_003161</name>
</gene>
<keyword evidence="11" id="KW-1185">Reference proteome</keyword>
<name>A0ABR3JMM5_9AGAR</name>
<evidence type="ECO:0000256" key="8">
    <source>
        <dbReference type="ARBA" id="ARBA00022989"/>
    </source>
</evidence>
<keyword evidence="5" id="KW-0256">Endoplasmic reticulum</keyword>
<dbReference type="PANTHER" id="PTHR13050">
    <property type="entry name" value="USE1-LIKE PROTEIN"/>
    <property type="match status" value="1"/>
</dbReference>
<evidence type="ECO:0000256" key="6">
    <source>
        <dbReference type="ARBA" id="ARBA00022892"/>
    </source>
</evidence>
<dbReference type="Proteomes" id="UP001556367">
    <property type="component" value="Unassembled WGS sequence"/>
</dbReference>
<keyword evidence="4" id="KW-0812">Transmembrane</keyword>
<evidence type="ECO:0000256" key="7">
    <source>
        <dbReference type="ARBA" id="ARBA00022927"/>
    </source>
</evidence>
<dbReference type="PANTHER" id="PTHR13050:SF7">
    <property type="entry name" value="VESICLE TRANSPORT PROTEIN USE1"/>
    <property type="match status" value="1"/>
</dbReference>
<dbReference type="InterPro" id="IPR019150">
    <property type="entry name" value="Vesicle_transport_protein_Use1"/>
</dbReference>
<evidence type="ECO:0000256" key="2">
    <source>
        <dbReference type="ARBA" id="ARBA00007891"/>
    </source>
</evidence>
<comment type="caution">
    <text evidence="10">The sequence shown here is derived from an EMBL/GenBank/DDBJ whole genome shotgun (WGS) entry which is preliminary data.</text>
</comment>
<keyword evidence="7" id="KW-0653">Protein transport</keyword>
<reference evidence="11" key="1">
    <citation type="submission" date="2024-06" db="EMBL/GenBank/DDBJ databases">
        <title>Multi-omics analyses provide insights into the biosynthesis of the anticancer antibiotic pleurotin in Hohenbuehelia grisea.</title>
        <authorList>
            <person name="Weaver J.A."/>
            <person name="Alberti F."/>
        </authorList>
    </citation>
    <scope>NUCLEOTIDE SEQUENCE [LARGE SCALE GENOMIC DNA]</scope>
    <source>
        <strain evidence="11">T-177</strain>
    </source>
</reference>
<evidence type="ECO:0000256" key="4">
    <source>
        <dbReference type="ARBA" id="ARBA00022692"/>
    </source>
</evidence>
<dbReference type="CDD" id="cd15860">
    <property type="entry name" value="SNARE_USE1"/>
    <property type="match status" value="1"/>
</dbReference>
<evidence type="ECO:0000313" key="11">
    <source>
        <dbReference type="Proteomes" id="UP001556367"/>
    </source>
</evidence>
<keyword evidence="9" id="KW-0472">Membrane</keyword>
<accession>A0ABR3JMM5</accession>
<keyword evidence="3" id="KW-0813">Transport</keyword>
<proteinExistence type="inferred from homology"/>